<dbReference type="Pfam" id="PF26002">
    <property type="entry name" value="Beta-barrel_AprE"/>
    <property type="match status" value="1"/>
</dbReference>
<comment type="similarity">
    <text evidence="2">Belongs to the membrane fusion protein (MFP) (TC 8.A.1) family.</text>
</comment>
<evidence type="ECO:0000256" key="2">
    <source>
        <dbReference type="ARBA" id="ARBA00009477"/>
    </source>
</evidence>
<dbReference type="OrthoDB" id="5141338at2"/>
<gene>
    <name evidence="10" type="ORF">DSM100238_1587</name>
</gene>
<reference evidence="10 11" key="1">
    <citation type="submission" date="2019-09" db="EMBL/GenBank/DDBJ databases">
        <title>Characterization of the phylogenetic diversity of two novel species belonging to the genus Bifidobacterium: Bifidobacterium cebidarum sp. nov. and Bifidobacterium leontopitheci sp. nov.</title>
        <authorList>
            <person name="Lugli G.A."/>
            <person name="Duranti S."/>
            <person name="Milani C."/>
            <person name="Turroni F."/>
            <person name="Ventura M."/>
        </authorList>
    </citation>
    <scope>NUCLEOTIDE SEQUENCE [LARGE SCALE GENOMIC DNA]</scope>
    <source>
        <strain evidence="10 11">DSM 100238</strain>
    </source>
</reference>
<dbReference type="PANTHER" id="PTHR30386:SF26">
    <property type="entry name" value="TRANSPORT PROTEIN COMB"/>
    <property type="match status" value="1"/>
</dbReference>
<keyword evidence="3" id="KW-0813">Transport</keyword>
<proteinExistence type="inferred from homology"/>
<feature type="transmembrane region" description="Helical" evidence="8">
    <location>
        <begin position="54"/>
        <end position="74"/>
    </location>
</feature>
<dbReference type="Proteomes" id="UP000440041">
    <property type="component" value="Unassembled WGS sequence"/>
</dbReference>
<feature type="compositionally biased region" description="Low complexity" evidence="7">
    <location>
        <begin position="363"/>
        <end position="382"/>
    </location>
</feature>
<dbReference type="InterPro" id="IPR006144">
    <property type="entry name" value="Secretion_HlyD_CS"/>
</dbReference>
<evidence type="ECO:0000256" key="6">
    <source>
        <dbReference type="ARBA" id="ARBA00023136"/>
    </source>
</evidence>
<evidence type="ECO:0000259" key="9">
    <source>
        <dbReference type="Pfam" id="PF26002"/>
    </source>
</evidence>
<comment type="subcellular location">
    <subcellularLocation>
        <location evidence="1">Membrane</location>
        <topology evidence="1">Single-pass membrane protein</topology>
    </subcellularLocation>
</comment>
<dbReference type="AlphaFoldDB" id="A0A6A2W2D0"/>
<dbReference type="PRINTS" id="PR01490">
    <property type="entry name" value="RTXTOXIND"/>
</dbReference>
<evidence type="ECO:0000256" key="7">
    <source>
        <dbReference type="SAM" id="MobiDB-lite"/>
    </source>
</evidence>
<feature type="region of interest" description="Disordered" evidence="7">
    <location>
        <begin position="363"/>
        <end position="384"/>
    </location>
</feature>
<dbReference type="EMBL" id="WBSO01000015">
    <property type="protein sequence ID" value="KAB8295351.1"/>
    <property type="molecule type" value="Genomic_DNA"/>
</dbReference>
<dbReference type="RefSeq" id="WP_152356126.1">
    <property type="nucleotide sequence ID" value="NZ_JBHLXF010000002.1"/>
</dbReference>
<keyword evidence="6 8" id="KW-0472">Membrane</keyword>
<organism evidence="10 11">
    <name type="scientific">Bifidobacterium apri</name>
    <dbReference type="NCBI Taxonomy" id="1769423"/>
    <lineage>
        <taxon>Bacteria</taxon>
        <taxon>Bacillati</taxon>
        <taxon>Actinomycetota</taxon>
        <taxon>Actinomycetes</taxon>
        <taxon>Bifidobacteriales</taxon>
        <taxon>Bifidobacteriaceae</taxon>
        <taxon>Bifidobacterium</taxon>
    </lineage>
</organism>
<evidence type="ECO:0000256" key="5">
    <source>
        <dbReference type="ARBA" id="ARBA00022989"/>
    </source>
</evidence>
<evidence type="ECO:0000256" key="1">
    <source>
        <dbReference type="ARBA" id="ARBA00004167"/>
    </source>
</evidence>
<dbReference type="GO" id="GO:0009306">
    <property type="term" value="P:protein secretion"/>
    <property type="evidence" value="ECO:0007669"/>
    <property type="project" value="InterPro"/>
</dbReference>
<dbReference type="Gene3D" id="2.40.30.170">
    <property type="match status" value="1"/>
</dbReference>
<comment type="caution">
    <text evidence="10">The sequence shown here is derived from an EMBL/GenBank/DDBJ whole genome shotgun (WGS) entry which is preliminary data.</text>
</comment>
<feature type="domain" description="AprE-like beta-barrel" evidence="9">
    <location>
        <begin position="312"/>
        <end position="363"/>
    </location>
</feature>
<name>A0A6A2W2D0_9BIFI</name>
<evidence type="ECO:0000256" key="8">
    <source>
        <dbReference type="SAM" id="Phobius"/>
    </source>
</evidence>
<sequence length="439" mass="46876">MFRKHRKKIQEQTGVRAEDAYLARHADGADGLYYDFLPEMIEIIEKPSHPAGKVIIWTVAACIVAVIVACSAVRTDVVVTAQGDIEPEQGISVVSTSQGGAIDSIDVRDGDTVRSGQTLMTLDDDDAMGQAVIAARQILVMVAQNNQYQKVLDGQDTDVTADSTDNQISGFLSATASQQADNIVLTADTSKQKQLGRNVSDVAKDIFVQHALKDPVLFDQLRSAARTVDASRALLNVDADQERAIILQAMEQNASQCAQYQATLRQQVLAISRSTIVAPASGVVSGLGEPAVGTLVSSGTALLKIIPKDAGMVVDCAIPASELREIHVGSVTEIKVSAYPYSDYGVITGKITYLAPDSTVADTSSAASRNSNSGSSERGISSAQEKTYRARIALSKYPKSLPLRAGMPVEVEVKTGTRTIIGYFLDSLKKGAHDTFTQR</sequence>
<dbReference type="InterPro" id="IPR050739">
    <property type="entry name" value="MFP"/>
</dbReference>
<dbReference type="SUPFAM" id="SSF111369">
    <property type="entry name" value="HlyD-like secretion proteins"/>
    <property type="match status" value="1"/>
</dbReference>
<evidence type="ECO:0000256" key="3">
    <source>
        <dbReference type="ARBA" id="ARBA00022448"/>
    </source>
</evidence>
<keyword evidence="5 8" id="KW-1133">Transmembrane helix</keyword>
<evidence type="ECO:0000313" key="10">
    <source>
        <dbReference type="EMBL" id="KAB8295351.1"/>
    </source>
</evidence>
<dbReference type="GO" id="GO:0016020">
    <property type="term" value="C:membrane"/>
    <property type="evidence" value="ECO:0007669"/>
    <property type="project" value="UniProtKB-SubCell"/>
</dbReference>
<dbReference type="Gene3D" id="2.40.50.100">
    <property type="match status" value="1"/>
</dbReference>
<dbReference type="InterPro" id="IPR058982">
    <property type="entry name" value="Beta-barrel_AprE"/>
</dbReference>
<evidence type="ECO:0000313" key="11">
    <source>
        <dbReference type="Proteomes" id="UP000440041"/>
    </source>
</evidence>
<keyword evidence="11" id="KW-1185">Reference proteome</keyword>
<keyword evidence="4 8" id="KW-0812">Transmembrane</keyword>
<accession>A0A6A2W2D0</accession>
<dbReference type="PANTHER" id="PTHR30386">
    <property type="entry name" value="MEMBRANE FUSION SUBUNIT OF EMRAB-TOLC MULTIDRUG EFFLUX PUMP"/>
    <property type="match status" value="1"/>
</dbReference>
<protein>
    <submittedName>
        <fullName evidence="10">Hemolysin secretion protein D</fullName>
    </submittedName>
</protein>
<dbReference type="PROSITE" id="PS00543">
    <property type="entry name" value="HLYD_FAMILY"/>
    <property type="match status" value="1"/>
</dbReference>
<evidence type="ECO:0000256" key="4">
    <source>
        <dbReference type="ARBA" id="ARBA00022692"/>
    </source>
</evidence>